<evidence type="ECO:0000256" key="4">
    <source>
        <dbReference type="SAM" id="MobiDB-lite"/>
    </source>
</evidence>
<evidence type="ECO:0000256" key="3">
    <source>
        <dbReference type="RuleBase" id="RU361153"/>
    </source>
</evidence>
<evidence type="ECO:0000313" key="7">
    <source>
        <dbReference type="EMBL" id="MEE1977297.1"/>
    </source>
</evidence>
<dbReference type="SUPFAM" id="SSF51445">
    <property type="entry name" value="(Trans)glycosidases"/>
    <property type="match status" value="1"/>
</dbReference>
<reference evidence="7 8" key="1">
    <citation type="submission" date="2024-01" db="EMBL/GenBank/DDBJ databases">
        <title>Maribacter spp. originated from different algae showed divergent polysaccharides utilization ability.</title>
        <authorList>
            <person name="Wang H."/>
            <person name="Wu Y."/>
        </authorList>
    </citation>
    <scope>NUCLEOTIDE SEQUENCE [LARGE SCALE GENOMIC DNA]</scope>
    <source>
        <strain evidence="7 8">PR1</strain>
    </source>
</reference>
<sequence>MKIKRLLTRALFMASALVVAQSGTSQRWSIEKAEKWYDQYKWLNGADFIPSTAINQLEMWQEDTFDPETIEKELGYAQDIGMNVMRVYLHSLAYKQDSKGFKKRMDQYLDISNSKGIKTMFVIFDDVWGKEPKIGKQPEPTTGTHNSGWMQDPGDPASKDKANFPFLETYVKDILTTFKDDKRVLLWDLYNEPGNSGKINDSMPLLEAVFSWAREVNPSQPISAGIWSWGLRDLNAFQALHSDIITYHHYGNPQDHKLIIELLRTHGRPMICTEYMARTRNSRFSNIMPMLKEENVGAINWGLVKGKTNTIYQWDTPIDSGEEPVEWFHDIFRKDGTPYRQDEVDLIKKLNGID</sequence>
<keyword evidence="5" id="KW-0732">Signal</keyword>
<evidence type="ECO:0000313" key="8">
    <source>
        <dbReference type="Proteomes" id="UP001356308"/>
    </source>
</evidence>
<feature type="chain" id="PRO_5045962493" evidence="5">
    <location>
        <begin position="21"/>
        <end position="354"/>
    </location>
</feature>
<dbReference type="Gene3D" id="3.20.20.80">
    <property type="entry name" value="Glycosidases"/>
    <property type="match status" value="1"/>
</dbReference>
<protein>
    <submittedName>
        <fullName evidence="7">Cellulase family glycosylhydrolase</fullName>
    </submittedName>
</protein>
<dbReference type="InterPro" id="IPR001547">
    <property type="entry name" value="Glyco_hydro_5"/>
</dbReference>
<evidence type="ECO:0000256" key="1">
    <source>
        <dbReference type="ARBA" id="ARBA00022801"/>
    </source>
</evidence>
<keyword evidence="1 3" id="KW-0378">Hydrolase</keyword>
<feature type="region of interest" description="Disordered" evidence="4">
    <location>
        <begin position="132"/>
        <end position="155"/>
    </location>
</feature>
<evidence type="ECO:0000256" key="5">
    <source>
        <dbReference type="SAM" id="SignalP"/>
    </source>
</evidence>
<gene>
    <name evidence="7" type="ORF">V1I91_14515</name>
</gene>
<comment type="similarity">
    <text evidence="3">Belongs to the glycosyl hydrolase 5 (cellulase A) family.</text>
</comment>
<evidence type="ECO:0000259" key="6">
    <source>
        <dbReference type="Pfam" id="PF00150"/>
    </source>
</evidence>
<dbReference type="EMBL" id="JAZDDG010000007">
    <property type="protein sequence ID" value="MEE1977297.1"/>
    <property type="molecule type" value="Genomic_DNA"/>
</dbReference>
<proteinExistence type="inferred from homology"/>
<keyword evidence="2 3" id="KW-0326">Glycosidase</keyword>
<feature type="signal peptide" evidence="5">
    <location>
        <begin position="1"/>
        <end position="20"/>
    </location>
</feature>
<keyword evidence="8" id="KW-1185">Reference proteome</keyword>
<dbReference type="Proteomes" id="UP001356308">
    <property type="component" value="Unassembled WGS sequence"/>
</dbReference>
<feature type="domain" description="Glycoside hydrolase family 5" evidence="6">
    <location>
        <begin position="69"/>
        <end position="302"/>
    </location>
</feature>
<dbReference type="RefSeq" id="WP_272651991.1">
    <property type="nucleotide sequence ID" value="NZ_JAZDDG010000007.1"/>
</dbReference>
<accession>A0ABU7IWG6</accession>
<feature type="compositionally biased region" description="Polar residues" evidence="4">
    <location>
        <begin position="139"/>
        <end position="149"/>
    </location>
</feature>
<name>A0ABU7IWG6_9FLAO</name>
<dbReference type="InterPro" id="IPR017853">
    <property type="entry name" value="GH"/>
</dbReference>
<dbReference type="Pfam" id="PF00150">
    <property type="entry name" value="Cellulase"/>
    <property type="match status" value="1"/>
</dbReference>
<organism evidence="7 8">
    <name type="scientific">Maribacter cobaltidurans</name>
    <dbReference type="NCBI Taxonomy" id="1178778"/>
    <lineage>
        <taxon>Bacteria</taxon>
        <taxon>Pseudomonadati</taxon>
        <taxon>Bacteroidota</taxon>
        <taxon>Flavobacteriia</taxon>
        <taxon>Flavobacteriales</taxon>
        <taxon>Flavobacteriaceae</taxon>
        <taxon>Maribacter</taxon>
    </lineage>
</organism>
<comment type="caution">
    <text evidence="7">The sequence shown here is derived from an EMBL/GenBank/DDBJ whole genome shotgun (WGS) entry which is preliminary data.</text>
</comment>
<evidence type="ECO:0000256" key="2">
    <source>
        <dbReference type="ARBA" id="ARBA00023295"/>
    </source>
</evidence>